<evidence type="ECO:0000259" key="4">
    <source>
        <dbReference type="PROSITE" id="PS50932"/>
    </source>
</evidence>
<dbReference type="PROSITE" id="PS50932">
    <property type="entry name" value="HTH_LACI_2"/>
    <property type="match status" value="1"/>
</dbReference>
<dbReference type="CDD" id="cd01575">
    <property type="entry name" value="PBP1_GntR"/>
    <property type="match status" value="1"/>
</dbReference>
<keyword evidence="3" id="KW-0804">Transcription</keyword>
<dbReference type="EMBL" id="JAAOCA010000019">
    <property type="protein sequence ID" value="MBD1600153.1"/>
    <property type="molecule type" value="Genomic_DNA"/>
</dbReference>
<dbReference type="SUPFAM" id="SSF53822">
    <property type="entry name" value="Periplasmic binding protein-like I"/>
    <property type="match status" value="1"/>
</dbReference>
<dbReference type="SMART" id="SM00354">
    <property type="entry name" value="HTH_LACI"/>
    <property type="match status" value="1"/>
</dbReference>
<evidence type="ECO:0000256" key="3">
    <source>
        <dbReference type="ARBA" id="ARBA00023163"/>
    </source>
</evidence>
<dbReference type="PROSITE" id="PS00356">
    <property type="entry name" value="HTH_LACI_1"/>
    <property type="match status" value="1"/>
</dbReference>
<gene>
    <name evidence="5" type="ORF">HAQ05_15765</name>
</gene>
<dbReference type="PANTHER" id="PTHR30146">
    <property type="entry name" value="LACI-RELATED TRANSCRIPTIONAL REPRESSOR"/>
    <property type="match status" value="1"/>
</dbReference>
<dbReference type="Gene3D" id="3.40.50.2300">
    <property type="match status" value="2"/>
</dbReference>
<dbReference type="InterPro" id="IPR046335">
    <property type="entry name" value="LacI/GalR-like_sensor"/>
</dbReference>
<dbReference type="InterPro" id="IPR010982">
    <property type="entry name" value="Lambda_DNA-bd_dom_sf"/>
</dbReference>
<dbReference type="SUPFAM" id="SSF47413">
    <property type="entry name" value="lambda repressor-like DNA-binding domains"/>
    <property type="match status" value="1"/>
</dbReference>
<dbReference type="PANTHER" id="PTHR30146:SF33">
    <property type="entry name" value="TRANSCRIPTIONAL REGULATOR"/>
    <property type="match status" value="1"/>
</dbReference>
<comment type="caution">
    <text evidence="5">The sequence shown here is derived from an EMBL/GenBank/DDBJ whole genome shotgun (WGS) entry which is preliminary data.</text>
</comment>
<keyword evidence="1" id="KW-0805">Transcription regulation</keyword>
<dbReference type="Gene3D" id="1.10.260.40">
    <property type="entry name" value="lambda repressor-like DNA-binding domains"/>
    <property type="match status" value="1"/>
</dbReference>
<organism evidence="5 6">
    <name type="scientific">Pseudomonas typographi</name>
    <dbReference type="NCBI Taxonomy" id="2715964"/>
    <lineage>
        <taxon>Bacteria</taxon>
        <taxon>Pseudomonadati</taxon>
        <taxon>Pseudomonadota</taxon>
        <taxon>Gammaproteobacteria</taxon>
        <taxon>Pseudomonadales</taxon>
        <taxon>Pseudomonadaceae</taxon>
        <taxon>Pseudomonas</taxon>
    </lineage>
</organism>
<dbReference type="CDD" id="cd01392">
    <property type="entry name" value="HTH_LacI"/>
    <property type="match status" value="1"/>
</dbReference>
<reference evidence="5 6" key="1">
    <citation type="journal article" date="2020" name="Insects">
        <title>Bacteria Belonging to Pseudomonas typographi sp. nov. from the Bark Beetle Ips typographus Have Genomic Potential to Aid in the Host Ecology.</title>
        <authorList>
            <person name="Peral-Aranega E."/>
            <person name="Saati-Santamaria Z."/>
            <person name="Kolarik M."/>
            <person name="Rivas R."/>
            <person name="Garcia-Fraile P."/>
        </authorList>
    </citation>
    <scope>NUCLEOTIDE SEQUENCE [LARGE SCALE GENOMIC DNA]</scope>
    <source>
        <strain evidence="5 6">CA3A</strain>
    </source>
</reference>
<name>A0ABR7Z474_9PSED</name>
<proteinExistence type="predicted"/>
<dbReference type="InterPro" id="IPR028082">
    <property type="entry name" value="Peripla_BP_I"/>
</dbReference>
<dbReference type="InterPro" id="IPR000843">
    <property type="entry name" value="HTH_LacI"/>
</dbReference>
<sequence>MARKSRRKTPQPDGALLPVTVTEVAQRAGVSPITVSRAIHRPELVNHATRERVLTLVRQMGYVPNLLAGSLATSRSRLVAILLPTVANSIYAGVIQAITERLTEAGYQALIGPTGYSPEKEQALLEAILGRRPDGVVLTGTLHTAASRERLLAAGVPVVEAWDLSPQPLDLQAGFSHEAVGAHIAEHFFAQGVRRFAVVSVNDARAARRNRSLRARLAQLGVAAVPEAMQPLPASWEVGRVGLARLLEADASPPQLVVCSSDTVAFGVVAEATSRGLRVPQDVRVLGFGDTVNSRFAHPALSTISVHAPAMGLAVAEALLQRFAGEPAQKSVDTGFALIERASTHA</sequence>
<dbReference type="RefSeq" id="WP_190422243.1">
    <property type="nucleotide sequence ID" value="NZ_JAAOCA010000019.1"/>
</dbReference>
<dbReference type="Proteomes" id="UP000805841">
    <property type="component" value="Unassembled WGS sequence"/>
</dbReference>
<evidence type="ECO:0000256" key="2">
    <source>
        <dbReference type="ARBA" id="ARBA00023125"/>
    </source>
</evidence>
<keyword evidence="6" id="KW-1185">Reference proteome</keyword>
<protein>
    <submittedName>
        <fullName evidence="5">LacI family DNA-binding transcriptional regulator</fullName>
    </submittedName>
</protein>
<dbReference type="GO" id="GO:0003677">
    <property type="term" value="F:DNA binding"/>
    <property type="evidence" value="ECO:0007669"/>
    <property type="project" value="UniProtKB-KW"/>
</dbReference>
<dbReference type="Pfam" id="PF13377">
    <property type="entry name" value="Peripla_BP_3"/>
    <property type="match status" value="1"/>
</dbReference>
<evidence type="ECO:0000256" key="1">
    <source>
        <dbReference type="ARBA" id="ARBA00023015"/>
    </source>
</evidence>
<dbReference type="Pfam" id="PF00356">
    <property type="entry name" value="LacI"/>
    <property type="match status" value="1"/>
</dbReference>
<accession>A0ABR7Z474</accession>
<feature type="domain" description="HTH lacI-type" evidence="4">
    <location>
        <begin position="19"/>
        <end position="73"/>
    </location>
</feature>
<evidence type="ECO:0000313" key="5">
    <source>
        <dbReference type="EMBL" id="MBD1600153.1"/>
    </source>
</evidence>
<keyword evidence="2 5" id="KW-0238">DNA-binding</keyword>
<evidence type="ECO:0000313" key="6">
    <source>
        <dbReference type="Proteomes" id="UP000805841"/>
    </source>
</evidence>